<evidence type="ECO:0000313" key="2">
    <source>
        <dbReference type="Proteomes" id="UP000316621"/>
    </source>
</evidence>
<dbReference type="Gramene" id="RZC43970">
    <property type="protein sequence ID" value="RZC43970"/>
    <property type="gene ID" value="C5167_036922"/>
</dbReference>
<dbReference type="AlphaFoldDB" id="A0A4Y7I818"/>
<organism evidence="1 2">
    <name type="scientific">Papaver somniferum</name>
    <name type="common">Opium poppy</name>
    <dbReference type="NCBI Taxonomy" id="3469"/>
    <lineage>
        <taxon>Eukaryota</taxon>
        <taxon>Viridiplantae</taxon>
        <taxon>Streptophyta</taxon>
        <taxon>Embryophyta</taxon>
        <taxon>Tracheophyta</taxon>
        <taxon>Spermatophyta</taxon>
        <taxon>Magnoliopsida</taxon>
        <taxon>Ranunculales</taxon>
        <taxon>Papaveraceae</taxon>
        <taxon>Papaveroideae</taxon>
        <taxon>Papaver</taxon>
    </lineage>
</organism>
<reference evidence="1 2" key="1">
    <citation type="journal article" date="2018" name="Science">
        <title>The opium poppy genome and morphinan production.</title>
        <authorList>
            <person name="Guo L."/>
            <person name="Winzer T."/>
            <person name="Yang X."/>
            <person name="Li Y."/>
            <person name="Ning Z."/>
            <person name="He Z."/>
            <person name="Teodor R."/>
            <person name="Lu Y."/>
            <person name="Bowser T.A."/>
            <person name="Graham I.A."/>
            <person name="Ye K."/>
        </authorList>
    </citation>
    <scope>NUCLEOTIDE SEQUENCE [LARGE SCALE GENOMIC DNA]</scope>
    <source>
        <strain evidence="2">cv. HN1</strain>
        <tissue evidence="1">Leaves</tissue>
    </source>
</reference>
<sequence length="103" mass="11133">MLAVGSVFSDRTSALLTVQTVVSELASLHLGAERFEAASSTVLMNIEKLQNMAGAMCIGGKGSVRSSSLARKLFLICSLFQNLKMFSIQTMLIVLRTWMGCIT</sequence>
<proteinExistence type="predicted"/>
<evidence type="ECO:0000313" key="1">
    <source>
        <dbReference type="EMBL" id="RZC43970.1"/>
    </source>
</evidence>
<dbReference type="STRING" id="3469.A0A4Y7I818"/>
<keyword evidence="2" id="KW-1185">Reference proteome</keyword>
<accession>A0A4Y7I818</accession>
<protein>
    <submittedName>
        <fullName evidence="1">Uncharacterized protein</fullName>
    </submittedName>
</protein>
<gene>
    <name evidence="1" type="ORF">C5167_036922</name>
</gene>
<dbReference type="EMBL" id="CM010715">
    <property type="protein sequence ID" value="RZC43970.1"/>
    <property type="molecule type" value="Genomic_DNA"/>
</dbReference>
<name>A0A4Y7I818_PAPSO</name>
<dbReference type="Proteomes" id="UP000316621">
    <property type="component" value="Chromosome 1"/>
</dbReference>